<evidence type="ECO:0000313" key="6">
    <source>
        <dbReference type="EMBL" id="CAI2376682.1"/>
    </source>
</evidence>
<protein>
    <recommendedName>
        <fullName evidence="8">Leucine-rich repeat protein</fullName>
    </recommendedName>
</protein>
<dbReference type="AlphaFoldDB" id="A0AAD1XPZ9"/>
<dbReference type="Proteomes" id="UP001295684">
    <property type="component" value="Unassembled WGS sequence"/>
</dbReference>
<sequence length="829" mass="96763">MNRHRTKKPKPKSLFKHFKKLNNRIIILTDVLEKEVDSSKASQKGKININRHSRIKSIDSYIDQANQRKLSLTHESKKKTRQKLRKLRNRKVSNCLEEQKLIEDMKLIKLPEKNAKPKLHIWPSFNTDEELLSENTNEFLRFDFKKKPIIQNKVLVRENFMQRNVRNIKRPITSKSRNGKPLHSRFVSGSSIDHQKHQKKFTGGANIKTCFSPNGRNNPKKRLLSAENSEGRNNYHNETMFSVNISTGDKNSLFSPQNYMSQASSDGNTKESPKRYFVRKRMKKVLLLSKQFSEDKLSVPDMMKSQNSIIIDKTPNDIDYVFTNQQIKQLISVRSEDFGCNYSDFQKELMQKIVHKNCRNSIIRLNNLKFGLKSLEYLSDLMYFSKRISRLYLSNNSIGDQGVEKISKFLKGYNDLVHLDISSNKITPGGFIKLFDALLKNITLVSLDLSNRNNVNKNRLGEEGAKALGNLLESNKMIQILDLSMLSIQDYHMKELSNSIVASDNLVSLRLSNNELSFKSMSSICHLFSCNYLQKLDISYNTVFTDNSMAIFCKHLKHQKKNLKVLKIKNCGKITPFFFKILSQNRYLTQISLSHNDLHTIPLQTLKPFLISTNLTHISISHCRLDDAHKLCILKYLPKNPLIKRVDLEGNNFSFTEKSLLAKYTPKESRNYRIDEEIIPSLLKVHRLKNSKIQVPTINLGDAGAIEELGEVKKEKTQEKLMDRIRLRVRKMYGPEEKAIQGRTEDYDEVEMMFKTVICEHQAEHREQVEYSKRNEKLFEDITRDIERLKKQYGYIDGKWTMPKRQEEIKKLEEEQENMKNRLREAKEQ</sequence>
<dbReference type="SMART" id="SM00367">
    <property type="entry name" value="LRR_CC"/>
    <property type="match status" value="3"/>
</dbReference>
<gene>
    <name evidence="6" type="ORF">ECRASSUSDP1_LOCUS18053</name>
</gene>
<feature type="coiled-coil region" evidence="4">
    <location>
        <begin position="772"/>
        <end position="829"/>
    </location>
</feature>
<dbReference type="EMBL" id="CAMPGE010018246">
    <property type="protein sequence ID" value="CAI2376682.1"/>
    <property type="molecule type" value="Genomic_DNA"/>
</dbReference>
<dbReference type="SMART" id="SM00368">
    <property type="entry name" value="LRR_RI"/>
    <property type="match status" value="6"/>
</dbReference>
<evidence type="ECO:0000256" key="4">
    <source>
        <dbReference type="SAM" id="Coils"/>
    </source>
</evidence>
<dbReference type="PANTHER" id="PTHR24113:SF12">
    <property type="entry name" value="RAN GTPASE-ACTIVATING PROTEIN 1"/>
    <property type="match status" value="1"/>
</dbReference>
<organism evidence="6 7">
    <name type="scientific">Euplotes crassus</name>
    <dbReference type="NCBI Taxonomy" id="5936"/>
    <lineage>
        <taxon>Eukaryota</taxon>
        <taxon>Sar</taxon>
        <taxon>Alveolata</taxon>
        <taxon>Ciliophora</taxon>
        <taxon>Intramacronucleata</taxon>
        <taxon>Spirotrichea</taxon>
        <taxon>Hypotrichia</taxon>
        <taxon>Euplotida</taxon>
        <taxon>Euplotidae</taxon>
        <taxon>Moneuplotes</taxon>
    </lineage>
</organism>
<evidence type="ECO:0000256" key="2">
    <source>
        <dbReference type="ARBA" id="ARBA00022614"/>
    </source>
</evidence>
<dbReference type="Gene3D" id="3.80.10.10">
    <property type="entry name" value="Ribonuclease Inhibitor"/>
    <property type="match status" value="2"/>
</dbReference>
<keyword evidence="4" id="KW-0175">Coiled coil</keyword>
<proteinExistence type="predicted"/>
<dbReference type="GO" id="GO:0048471">
    <property type="term" value="C:perinuclear region of cytoplasm"/>
    <property type="evidence" value="ECO:0007669"/>
    <property type="project" value="TreeGrafter"/>
</dbReference>
<dbReference type="InterPro" id="IPR027038">
    <property type="entry name" value="RanGap"/>
</dbReference>
<dbReference type="GO" id="GO:0006913">
    <property type="term" value="P:nucleocytoplasmic transport"/>
    <property type="evidence" value="ECO:0007669"/>
    <property type="project" value="TreeGrafter"/>
</dbReference>
<dbReference type="SUPFAM" id="SSF52047">
    <property type="entry name" value="RNI-like"/>
    <property type="match status" value="1"/>
</dbReference>
<dbReference type="GO" id="GO:0031267">
    <property type="term" value="F:small GTPase binding"/>
    <property type="evidence" value="ECO:0007669"/>
    <property type="project" value="TreeGrafter"/>
</dbReference>
<dbReference type="GO" id="GO:0005634">
    <property type="term" value="C:nucleus"/>
    <property type="evidence" value="ECO:0007669"/>
    <property type="project" value="TreeGrafter"/>
</dbReference>
<dbReference type="GO" id="GO:0005096">
    <property type="term" value="F:GTPase activator activity"/>
    <property type="evidence" value="ECO:0007669"/>
    <property type="project" value="UniProtKB-KW"/>
</dbReference>
<dbReference type="InterPro" id="IPR006553">
    <property type="entry name" value="Leu-rich_rpt_Cys-con_subtyp"/>
</dbReference>
<dbReference type="Pfam" id="PF13516">
    <property type="entry name" value="LRR_6"/>
    <property type="match status" value="3"/>
</dbReference>
<reference evidence="6" key="1">
    <citation type="submission" date="2023-07" db="EMBL/GenBank/DDBJ databases">
        <authorList>
            <consortium name="AG Swart"/>
            <person name="Singh M."/>
            <person name="Singh A."/>
            <person name="Seah K."/>
            <person name="Emmerich C."/>
        </authorList>
    </citation>
    <scope>NUCLEOTIDE SEQUENCE</scope>
    <source>
        <strain evidence="6">DP1</strain>
    </source>
</reference>
<accession>A0AAD1XPZ9</accession>
<name>A0AAD1XPZ9_EUPCR</name>
<comment type="caution">
    <text evidence="6">The sequence shown here is derived from an EMBL/GenBank/DDBJ whole genome shotgun (WGS) entry which is preliminary data.</text>
</comment>
<dbReference type="GO" id="GO:0005829">
    <property type="term" value="C:cytosol"/>
    <property type="evidence" value="ECO:0007669"/>
    <property type="project" value="TreeGrafter"/>
</dbReference>
<evidence type="ECO:0000256" key="3">
    <source>
        <dbReference type="ARBA" id="ARBA00022737"/>
    </source>
</evidence>
<dbReference type="InterPro" id="IPR001611">
    <property type="entry name" value="Leu-rich_rpt"/>
</dbReference>
<keyword evidence="7" id="KW-1185">Reference proteome</keyword>
<keyword evidence="3" id="KW-0677">Repeat</keyword>
<dbReference type="PANTHER" id="PTHR24113">
    <property type="entry name" value="RAN GTPASE-ACTIVATING PROTEIN 1"/>
    <property type="match status" value="1"/>
</dbReference>
<evidence type="ECO:0000256" key="5">
    <source>
        <dbReference type="SAM" id="MobiDB-lite"/>
    </source>
</evidence>
<keyword evidence="1" id="KW-0343">GTPase activation</keyword>
<dbReference type="InterPro" id="IPR032675">
    <property type="entry name" value="LRR_dom_sf"/>
</dbReference>
<keyword evidence="2" id="KW-0433">Leucine-rich repeat</keyword>
<feature type="region of interest" description="Disordered" evidence="5">
    <location>
        <begin position="173"/>
        <end position="199"/>
    </location>
</feature>
<evidence type="ECO:0000313" key="7">
    <source>
        <dbReference type="Proteomes" id="UP001295684"/>
    </source>
</evidence>
<evidence type="ECO:0008006" key="8">
    <source>
        <dbReference type="Google" id="ProtNLM"/>
    </source>
</evidence>
<evidence type="ECO:0000256" key="1">
    <source>
        <dbReference type="ARBA" id="ARBA00022468"/>
    </source>
</evidence>